<evidence type="ECO:0000313" key="3">
    <source>
        <dbReference type="Proteomes" id="UP000887458"/>
    </source>
</evidence>
<sequence length="125" mass="13514">MIITPIINNIDSGISVGLLLDSGILARNALNRFKISLSLKLLASLSSIGFLACLIDDAVVFFDDIDDVLDAFDIVPYMVASFAFCARDNCIKVQTKIRNVITVVIIIAIAVILASVNQQDKLFGP</sequence>
<feature type="transmembrane region" description="Helical" evidence="1">
    <location>
        <begin position="68"/>
        <end position="85"/>
    </location>
</feature>
<evidence type="ECO:0000256" key="1">
    <source>
        <dbReference type="SAM" id="Phobius"/>
    </source>
</evidence>
<comment type="caution">
    <text evidence="2">The sequence shown here is derived from an EMBL/GenBank/DDBJ whole genome shotgun (WGS) entry which is preliminary data.</text>
</comment>
<protein>
    <submittedName>
        <fullName evidence="2">Uncharacterized protein</fullName>
    </submittedName>
</protein>
<dbReference type="EMBL" id="NJHN03000043">
    <property type="protein sequence ID" value="KAH9421311.1"/>
    <property type="molecule type" value="Genomic_DNA"/>
</dbReference>
<gene>
    <name evidence="2" type="ORF">DERP_013760</name>
</gene>
<reference evidence="2 3" key="1">
    <citation type="journal article" date="2018" name="J. Allergy Clin. Immunol.">
        <title>High-quality assembly of Dermatophagoides pteronyssinus genome and transcriptome reveals a wide range of novel allergens.</title>
        <authorList>
            <person name="Liu X.Y."/>
            <person name="Yang K.Y."/>
            <person name="Wang M.Q."/>
            <person name="Kwok J.S."/>
            <person name="Zeng X."/>
            <person name="Yang Z."/>
            <person name="Xiao X.J."/>
            <person name="Lau C.P."/>
            <person name="Li Y."/>
            <person name="Huang Z.M."/>
            <person name="Ba J.G."/>
            <person name="Yim A.K."/>
            <person name="Ouyang C.Y."/>
            <person name="Ngai S.M."/>
            <person name="Chan T.F."/>
            <person name="Leung E.L."/>
            <person name="Liu L."/>
            <person name="Liu Z.G."/>
            <person name="Tsui S.K."/>
        </authorList>
    </citation>
    <scope>NUCLEOTIDE SEQUENCE [LARGE SCALE GENOMIC DNA]</scope>
    <source>
        <strain evidence="2">Derp</strain>
    </source>
</reference>
<keyword evidence="3" id="KW-1185">Reference proteome</keyword>
<accession>A0ABQ8JFC0</accession>
<keyword evidence="1" id="KW-1133">Transmembrane helix</keyword>
<dbReference type="Proteomes" id="UP000887458">
    <property type="component" value="Unassembled WGS sequence"/>
</dbReference>
<feature type="transmembrane region" description="Helical" evidence="1">
    <location>
        <begin position="97"/>
        <end position="116"/>
    </location>
</feature>
<keyword evidence="1" id="KW-0812">Transmembrane</keyword>
<evidence type="ECO:0000313" key="2">
    <source>
        <dbReference type="EMBL" id="KAH9421311.1"/>
    </source>
</evidence>
<organism evidence="2 3">
    <name type="scientific">Dermatophagoides pteronyssinus</name>
    <name type="common">European house dust mite</name>
    <dbReference type="NCBI Taxonomy" id="6956"/>
    <lineage>
        <taxon>Eukaryota</taxon>
        <taxon>Metazoa</taxon>
        <taxon>Ecdysozoa</taxon>
        <taxon>Arthropoda</taxon>
        <taxon>Chelicerata</taxon>
        <taxon>Arachnida</taxon>
        <taxon>Acari</taxon>
        <taxon>Acariformes</taxon>
        <taxon>Sarcoptiformes</taxon>
        <taxon>Astigmata</taxon>
        <taxon>Psoroptidia</taxon>
        <taxon>Analgoidea</taxon>
        <taxon>Pyroglyphidae</taxon>
        <taxon>Dermatophagoidinae</taxon>
        <taxon>Dermatophagoides</taxon>
    </lineage>
</organism>
<name>A0ABQ8JFC0_DERPT</name>
<keyword evidence="1" id="KW-0472">Membrane</keyword>
<proteinExistence type="predicted"/>
<feature type="transmembrane region" description="Helical" evidence="1">
    <location>
        <begin position="41"/>
        <end position="62"/>
    </location>
</feature>
<reference evidence="2 3" key="2">
    <citation type="journal article" date="2022" name="Mol. Biol. Evol.">
        <title>Comparative Genomics Reveals Insights into the Divergent Evolution of Astigmatic Mites and Household Pest Adaptations.</title>
        <authorList>
            <person name="Xiong Q."/>
            <person name="Wan A.T."/>
            <person name="Liu X."/>
            <person name="Fung C.S."/>
            <person name="Xiao X."/>
            <person name="Malainual N."/>
            <person name="Hou J."/>
            <person name="Wang L."/>
            <person name="Wang M."/>
            <person name="Yang K.Y."/>
            <person name="Cui Y."/>
            <person name="Leung E.L."/>
            <person name="Nong W."/>
            <person name="Shin S.K."/>
            <person name="Au S.W."/>
            <person name="Jeong K.Y."/>
            <person name="Chew F.T."/>
            <person name="Hui J.H."/>
            <person name="Leung T.F."/>
            <person name="Tungtrongchitr A."/>
            <person name="Zhong N."/>
            <person name="Liu Z."/>
            <person name="Tsui S.K."/>
        </authorList>
    </citation>
    <scope>NUCLEOTIDE SEQUENCE [LARGE SCALE GENOMIC DNA]</scope>
    <source>
        <strain evidence="2">Derp</strain>
    </source>
</reference>